<dbReference type="EMBL" id="RWGY01000885">
    <property type="protein sequence ID" value="TVT98248.1"/>
    <property type="molecule type" value="Genomic_DNA"/>
</dbReference>
<feature type="non-terminal residue" evidence="2">
    <location>
        <position position="1"/>
    </location>
</feature>
<feature type="non-terminal residue" evidence="2">
    <location>
        <position position="145"/>
    </location>
</feature>
<dbReference type="Proteomes" id="UP000324897">
    <property type="component" value="Unassembled WGS sequence"/>
</dbReference>
<feature type="compositionally biased region" description="Polar residues" evidence="1">
    <location>
        <begin position="122"/>
        <end position="135"/>
    </location>
</feature>
<dbReference type="AlphaFoldDB" id="A0A5J9SHM2"/>
<feature type="compositionally biased region" description="Basic and acidic residues" evidence="1">
    <location>
        <begin position="7"/>
        <end position="16"/>
    </location>
</feature>
<name>A0A5J9SHM2_9POAL</name>
<keyword evidence="3" id="KW-1185">Reference proteome</keyword>
<evidence type="ECO:0000313" key="3">
    <source>
        <dbReference type="Proteomes" id="UP000324897"/>
    </source>
</evidence>
<protein>
    <submittedName>
        <fullName evidence="2">Uncharacterized protein</fullName>
    </submittedName>
</protein>
<feature type="region of interest" description="Disordered" evidence="1">
    <location>
        <begin position="1"/>
        <end position="24"/>
    </location>
</feature>
<organism evidence="2 3">
    <name type="scientific">Eragrostis curvula</name>
    <name type="common">weeping love grass</name>
    <dbReference type="NCBI Taxonomy" id="38414"/>
    <lineage>
        <taxon>Eukaryota</taxon>
        <taxon>Viridiplantae</taxon>
        <taxon>Streptophyta</taxon>
        <taxon>Embryophyta</taxon>
        <taxon>Tracheophyta</taxon>
        <taxon>Spermatophyta</taxon>
        <taxon>Magnoliopsida</taxon>
        <taxon>Liliopsida</taxon>
        <taxon>Poales</taxon>
        <taxon>Poaceae</taxon>
        <taxon>PACMAD clade</taxon>
        <taxon>Chloridoideae</taxon>
        <taxon>Eragrostideae</taxon>
        <taxon>Eragrostidinae</taxon>
        <taxon>Eragrostis</taxon>
    </lineage>
</organism>
<gene>
    <name evidence="2" type="ORF">EJB05_56468</name>
</gene>
<evidence type="ECO:0000313" key="2">
    <source>
        <dbReference type="EMBL" id="TVT98248.1"/>
    </source>
</evidence>
<comment type="caution">
    <text evidence="2">The sequence shown here is derived from an EMBL/GenBank/DDBJ whole genome shotgun (WGS) entry which is preliminary data.</text>
</comment>
<sequence>MEPLPRSQDKIRRLDPSKVPAGMDPSTTYKLKLRIASQRQNPRSDVSDTYIAVEYVDSDRTNYLYHKYPAKKTYVALRTDQDMMDMFASFSDTKYVEIRAWCSPKNDGPAVPFLVGQSSISTPSVPATPSLQAPSQGLYGQDVPE</sequence>
<proteinExistence type="predicted"/>
<reference evidence="2 3" key="1">
    <citation type="journal article" date="2019" name="Sci. Rep.">
        <title>A high-quality genome of Eragrostis curvula grass provides insights into Poaceae evolution and supports new strategies to enhance forage quality.</title>
        <authorList>
            <person name="Carballo J."/>
            <person name="Santos B.A.C.M."/>
            <person name="Zappacosta D."/>
            <person name="Garbus I."/>
            <person name="Selva J.P."/>
            <person name="Gallo C.A."/>
            <person name="Diaz A."/>
            <person name="Albertini E."/>
            <person name="Caccamo M."/>
            <person name="Echenique V."/>
        </authorList>
    </citation>
    <scope>NUCLEOTIDE SEQUENCE [LARGE SCALE GENOMIC DNA]</scope>
    <source>
        <strain evidence="3">cv. Victoria</strain>
        <tissue evidence="2">Leaf</tissue>
    </source>
</reference>
<dbReference type="Gramene" id="TVT98248">
    <property type="protein sequence ID" value="TVT98248"/>
    <property type="gene ID" value="EJB05_56468"/>
</dbReference>
<accession>A0A5J9SHM2</accession>
<evidence type="ECO:0000256" key="1">
    <source>
        <dbReference type="SAM" id="MobiDB-lite"/>
    </source>
</evidence>
<dbReference type="OrthoDB" id="10653739at2759"/>
<feature type="region of interest" description="Disordered" evidence="1">
    <location>
        <begin position="122"/>
        <end position="145"/>
    </location>
</feature>